<dbReference type="GO" id="GO:0000400">
    <property type="term" value="F:four-way junction DNA binding"/>
    <property type="evidence" value="ECO:0007669"/>
    <property type="project" value="UniProtKB-ARBA"/>
</dbReference>
<evidence type="ECO:0000256" key="9">
    <source>
        <dbReference type="ARBA" id="ARBA00022801"/>
    </source>
</evidence>
<feature type="domain" description="XPG-I" evidence="16">
    <location>
        <begin position="752"/>
        <end position="821"/>
    </location>
</feature>
<feature type="coiled-coil region" evidence="14">
    <location>
        <begin position="708"/>
        <end position="735"/>
    </location>
</feature>
<dbReference type="SMART" id="SM00484">
    <property type="entry name" value="XPGI"/>
    <property type="match status" value="1"/>
</dbReference>
<dbReference type="PROSITE" id="PS00842">
    <property type="entry name" value="XPG_2"/>
    <property type="match status" value="1"/>
</dbReference>
<dbReference type="GO" id="GO:0003697">
    <property type="term" value="F:single-stranded DNA binding"/>
    <property type="evidence" value="ECO:0007669"/>
    <property type="project" value="InterPro"/>
</dbReference>
<gene>
    <name evidence="18" type="ORF">ALC53_12894</name>
</gene>
<comment type="cofactor">
    <cofactor evidence="1">
        <name>Mg(2+)</name>
        <dbReference type="ChEBI" id="CHEBI:18420"/>
    </cofactor>
</comment>
<evidence type="ECO:0000313" key="18">
    <source>
        <dbReference type="EMBL" id="KYM76656.1"/>
    </source>
</evidence>
<dbReference type="Gene3D" id="3.40.50.1010">
    <property type="entry name" value="5'-nuclease"/>
    <property type="match status" value="2"/>
</dbReference>
<evidence type="ECO:0000256" key="15">
    <source>
        <dbReference type="SAM" id="MobiDB-lite"/>
    </source>
</evidence>
<keyword evidence="10" id="KW-0460">Magnesium</keyword>
<dbReference type="GO" id="GO:0046872">
    <property type="term" value="F:metal ion binding"/>
    <property type="evidence" value="ECO:0007669"/>
    <property type="project" value="UniProtKB-KW"/>
</dbReference>
<organism evidence="18 19">
    <name type="scientific">Atta colombica</name>
    <dbReference type="NCBI Taxonomy" id="520822"/>
    <lineage>
        <taxon>Eukaryota</taxon>
        <taxon>Metazoa</taxon>
        <taxon>Ecdysozoa</taxon>
        <taxon>Arthropoda</taxon>
        <taxon>Hexapoda</taxon>
        <taxon>Insecta</taxon>
        <taxon>Pterygota</taxon>
        <taxon>Neoptera</taxon>
        <taxon>Endopterygota</taxon>
        <taxon>Hymenoptera</taxon>
        <taxon>Apocrita</taxon>
        <taxon>Aculeata</taxon>
        <taxon>Formicoidea</taxon>
        <taxon>Formicidae</taxon>
        <taxon>Myrmicinae</taxon>
        <taxon>Atta</taxon>
    </lineage>
</organism>
<evidence type="ECO:0000256" key="3">
    <source>
        <dbReference type="ARBA" id="ARBA00005283"/>
    </source>
</evidence>
<dbReference type="Gene3D" id="1.10.150.20">
    <property type="entry name" value="5' to 3' exonuclease, C-terminal subdomain"/>
    <property type="match status" value="1"/>
</dbReference>
<dbReference type="InterPro" id="IPR019974">
    <property type="entry name" value="XPG_CS"/>
</dbReference>
<dbReference type="InterPro" id="IPR006085">
    <property type="entry name" value="XPG_DNA_repair_N"/>
</dbReference>
<dbReference type="OrthoDB" id="31113at2759"/>
<feature type="region of interest" description="Disordered" evidence="15">
    <location>
        <begin position="994"/>
        <end position="1019"/>
    </location>
</feature>
<keyword evidence="8" id="KW-0227">DNA damage</keyword>
<name>A0A151HYI2_9HYME</name>
<comment type="subcellular location">
    <subcellularLocation>
        <location evidence="2">Nucleus</location>
    </subcellularLocation>
</comment>
<dbReference type="PROSITE" id="PS00841">
    <property type="entry name" value="XPG_1"/>
    <property type="match status" value="1"/>
</dbReference>
<keyword evidence="7" id="KW-0255">Endonuclease</keyword>
<dbReference type="EMBL" id="KQ976723">
    <property type="protein sequence ID" value="KYM76656.1"/>
    <property type="molecule type" value="Genomic_DNA"/>
</dbReference>
<dbReference type="AlphaFoldDB" id="A0A151HYI2"/>
<dbReference type="GO" id="GO:0005634">
    <property type="term" value="C:nucleus"/>
    <property type="evidence" value="ECO:0007669"/>
    <property type="project" value="UniProtKB-SubCell"/>
</dbReference>
<dbReference type="InterPro" id="IPR029060">
    <property type="entry name" value="PIN-like_dom_sf"/>
</dbReference>
<dbReference type="Pfam" id="PF00752">
    <property type="entry name" value="XPG_N"/>
    <property type="match status" value="1"/>
</dbReference>
<accession>A0A151HYI2</accession>
<reference evidence="18 19" key="1">
    <citation type="submission" date="2015-09" db="EMBL/GenBank/DDBJ databases">
        <title>Atta colombica WGS genome.</title>
        <authorList>
            <person name="Nygaard S."/>
            <person name="Hu H."/>
            <person name="Boomsma J."/>
            <person name="Zhang G."/>
        </authorList>
    </citation>
    <scope>NUCLEOTIDE SEQUENCE [LARGE SCALE GENOMIC DNA]</scope>
    <source>
        <strain evidence="18">Treedump-2</strain>
        <tissue evidence="18">Whole body</tissue>
    </source>
</reference>
<dbReference type="InterPro" id="IPR001044">
    <property type="entry name" value="XPG/Rad2_eukaryotes"/>
</dbReference>
<evidence type="ECO:0000256" key="11">
    <source>
        <dbReference type="ARBA" id="ARBA00023204"/>
    </source>
</evidence>
<dbReference type="InterPro" id="IPR006084">
    <property type="entry name" value="XPG/Rad2"/>
</dbReference>
<evidence type="ECO:0000259" key="17">
    <source>
        <dbReference type="SMART" id="SM00485"/>
    </source>
</evidence>
<keyword evidence="4" id="KW-0597">Phosphoprotein</keyword>
<keyword evidence="5" id="KW-0540">Nuclease</keyword>
<evidence type="ECO:0000256" key="6">
    <source>
        <dbReference type="ARBA" id="ARBA00022723"/>
    </source>
</evidence>
<dbReference type="SUPFAM" id="SSF88723">
    <property type="entry name" value="PIN domain-like"/>
    <property type="match status" value="1"/>
</dbReference>
<evidence type="ECO:0000256" key="2">
    <source>
        <dbReference type="ARBA" id="ARBA00004123"/>
    </source>
</evidence>
<feature type="domain" description="XPG N-terminal" evidence="17">
    <location>
        <begin position="1"/>
        <end position="98"/>
    </location>
</feature>
<dbReference type="CDD" id="cd09868">
    <property type="entry name" value="PIN_XPG_RAD2"/>
    <property type="match status" value="2"/>
</dbReference>
<dbReference type="GO" id="GO:0017108">
    <property type="term" value="F:5'-flap endonuclease activity"/>
    <property type="evidence" value="ECO:0007669"/>
    <property type="project" value="UniProtKB-ARBA"/>
</dbReference>
<evidence type="ECO:0000256" key="14">
    <source>
        <dbReference type="SAM" id="Coils"/>
    </source>
</evidence>
<evidence type="ECO:0000313" key="19">
    <source>
        <dbReference type="Proteomes" id="UP000078540"/>
    </source>
</evidence>
<dbReference type="FunFam" id="1.10.150.20:FF:000030">
    <property type="entry name" value="Flap endonuclease GEN-like 1"/>
    <property type="match status" value="1"/>
</dbReference>
<keyword evidence="12" id="KW-0539">Nucleus</keyword>
<dbReference type="Pfam" id="PF00867">
    <property type="entry name" value="XPG_I"/>
    <property type="match status" value="1"/>
</dbReference>
<dbReference type="SMART" id="SM00279">
    <property type="entry name" value="HhH2"/>
    <property type="match status" value="1"/>
</dbReference>
<dbReference type="InterPro" id="IPR036279">
    <property type="entry name" value="5-3_exonuclease_C_sf"/>
</dbReference>
<dbReference type="SMART" id="SM00485">
    <property type="entry name" value="XPGN"/>
    <property type="match status" value="1"/>
</dbReference>
<keyword evidence="14" id="KW-0175">Coiled coil</keyword>
<keyword evidence="6" id="KW-0479">Metal-binding</keyword>
<dbReference type="Proteomes" id="UP000078540">
    <property type="component" value="Unassembled WGS sequence"/>
</dbReference>
<dbReference type="InterPro" id="IPR006086">
    <property type="entry name" value="XPG-I_dom"/>
</dbReference>
<keyword evidence="11" id="KW-0234">DNA repair</keyword>
<comment type="similarity">
    <text evidence="13">Belongs to the XPG/RAD2 endonuclease family. GEN subfamily.</text>
</comment>
<dbReference type="PRINTS" id="PR00066">
    <property type="entry name" value="XRODRMPGMNTG"/>
</dbReference>
<dbReference type="SUPFAM" id="SSF47807">
    <property type="entry name" value="5' to 3' exonuclease, C-terminal subdomain"/>
    <property type="match status" value="1"/>
</dbReference>
<dbReference type="PRINTS" id="PR00853">
    <property type="entry name" value="XPGRADSUPER"/>
</dbReference>
<proteinExistence type="inferred from homology"/>
<keyword evidence="19" id="KW-1185">Reference proteome</keyword>
<evidence type="ECO:0000256" key="4">
    <source>
        <dbReference type="ARBA" id="ARBA00022553"/>
    </source>
</evidence>
<dbReference type="KEGG" id="acoc:108692546"/>
<sequence length="1114" mass="127648">MGVYGLWKLLEASGKPVPLESLEGKVLAIDISIWIYQVLQGYQDHHGVSRPNAHLLGLFTRICKLLFYKIKPVFVFDGGVPMLKKNTIVSRRKQKSTAMSKAQKMKAHLINNLIKHTVVKTVLNKDSKDQTSKAIQITINTQTNEDMFALPDMPSVSNLQSYIDDDQDDSDSHVELSPRKQSKWMGNIHNVDVTSNEFKALPADVRYDILTDLKETRKQNSWGRLYEMPQESQEFSGFQLKRLLKRRHVQASLESAEKEMGGKTLTLEELDKLLTEQGIDTKSRDAAFRVAMDSITRLIYINDKNALAKKSFINETESNKSDTLQNINEEIEPVAGPSNPMPITENINEYELNDSDSENNVSIYDDALPIAENINEYTFDSEWENDINESLTLLGKNMINPALTYMLEYSDLSQNQIMQLIKHNKDESCKTVSKNIKDTTKRDIYIELAKPDDKSILTFPENYEQVLKSVESQSMKDTCISKENIADELISSSPESDNLTQVKPLKNNVKPSNITITSDVLSLDKRISNKHSLAQKSNNVIRIDTSESDSDDFVEIQDIPVHDMNTSRNTMKKKDIEVTFKIDKKLEDDIFTDIFREMNKEKVISVSSEQEQYVDMINGEQQTQLISENSNEDTPILDTIYEEPIKEKTKIKLPENIELSKNILDDEDIIFDSENSSKSIEHNTDTLTQVNPLDECIQKKSQVLPTNKEDLIELKGQLEDQQEELARDIGKFERQATNISEQIKTDVQDLLRLFGIPYIIAPMEAEAQCAYLEQIKLTDGTITDDSDIWLFGGQCVYKNFFNHNKRMLRFRACDIQHHFKLNRNQLIQLALLVGSDYTTGVAGVGPVTALEILAAFPADGDNVLHGLHNFCSWIKKGMFAAPGKTGLRNKLRSLKLNKDFPNQAVVQAYLFPTVNESKETFTWDKPNVVLLCDYTRQKFGWTKDKFDNTMIPVLRRMKKNKNQKLLDRYLIAKASPRSIESSLSKRVQKALHRLNSDDVETDSKPRLKKSKKDAVQKSNKEKNSEFEFIELETPTDEIKSIHERERSTKVINKEKYNKEYIPQREKDKKSALERKLHAIEIFRKSKQGLSKTKKVKYKIRKVKEQAELSESDSN</sequence>
<keyword evidence="9" id="KW-0378">Hydrolase</keyword>
<dbReference type="GO" id="GO:0006289">
    <property type="term" value="P:nucleotide-excision repair"/>
    <property type="evidence" value="ECO:0007669"/>
    <property type="project" value="InterPro"/>
</dbReference>
<evidence type="ECO:0000256" key="7">
    <source>
        <dbReference type="ARBA" id="ARBA00022759"/>
    </source>
</evidence>
<evidence type="ECO:0008006" key="20">
    <source>
        <dbReference type="Google" id="ProtNLM"/>
    </source>
</evidence>
<evidence type="ECO:0000256" key="13">
    <source>
        <dbReference type="ARBA" id="ARBA00038112"/>
    </source>
</evidence>
<evidence type="ECO:0000256" key="5">
    <source>
        <dbReference type="ARBA" id="ARBA00022722"/>
    </source>
</evidence>
<evidence type="ECO:0000256" key="10">
    <source>
        <dbReference type="ARBA" id="ARBA00022842"/>
    </source>
</evidence>
<evidence type="ECO:0000259" key="16">
    <source>
        <dbReference type="SMART" id="SM00484"/>
    </source>
</evidence>
<dbReference type="PANTHER" id="PTHR16171">
    <property type="entry name" value="DNA REPAIR PROTEIN COMPLEMENTING XP-G CELLS-RELATED"/>
    <property type="match status" value="1"/>
</dbReference>
<dbReference type="GO" id="GO:0008821">
    <property type="term" value="F:crossover junction DNA endonuclease activity"/>
    <property type="evidence" value="ECO:0007669"/>
    <property type="project" value="UniProtKB-ARBA"/>
</dbReference>
<protein>
    <recommendedName>
        <fullName evidence="20">DNA repair protein complementing XP-G cells like protein</fullName>
    </recommendedName>
</protein>
<dbReference type="PANTHER" id="PTHR16171:SF7">
    <property type="entry name" value="DNA REPAIR PROTEIN RAD2"/>
    <property type="match status" value="1"/>
</dbReference>
<comment type="similarity">
    <text evidence="3">Belongs to the XPG/RAD2 endonuclease family. XPG subfamily.</text>
</comment>
<evidence type="ECO:0000256" key="1">
    <source>
        <dbReference type="ARBA" id="ARBA00001946"/>
    </source>
</evidence>
<evidence type="ECO:0000256" key="12">
    <source>
        <dbReference type="ARBA" id="ARBA00023242"/>
    </source>
</evidence>
<dbReference type="InterPro" id="IPR008918">
    <property type="entry name" value="HhH2"/>
</dbReference>
<dbReference type="STRING" id="520822.A0A151HYI2"/>
<evidence type="ECO:0000256" key="8">
    <source>
        <dbReference type="ARBA" id="ARBA00022763"/>
    </source>
</evidence>